<feature type="transmembrane region" description="Helical" evidence="2">
    <location>
        <begin position="96"/>
        <end position="120"/>
    </location>
</feature>
<reference evidence="3 4" key="1">
    <citation type="journal article" date="2018" name="J. Allergy Clin. Immunol.">
        <title>High-quality assembly of Dermatophagoides pteronyssinus genome and transcriptome reveals a wide range of novel allergens.</title>
        <authorList>
            <person name="Liu X.Y."/>
            <person name="Yang K.Y."/>
            <person name="Wang M.Q."/>
            <person name="Kwok J.S."/>
            <person name="Zeng X."/>
            <person name="Yang Z."/>
            <person name="Xiao X.J."/>
            <person name="Lau C.P."/>
            <person name="Li Y."/>
            <person name="Huang Z.M."/>
            <person name="Ba J.G."/>
            <person name="Yim A.K."/>
            <person name="Ouyang C.Y."/>
            <person name="Ngai S.M."/>
            <person name="Chan T.F."/>
            <person name="Leung E.L."/>
            <person name="Liu L."/>
            <person name="Liu Z.G."/>
            <person name="Tsui S.K."/>
        </authorList>
    </citation>
    <scope>NUCLEOTIDE SEQUENCE [LARGE SCALE GENOMIC DNA]</scope>
    <source>
        <strain evidence="3">Derp</strain>
    </source>
</reference>
<evidence type="ECO:0000313" key="3">
    <source>
        <dbReference type="EMBL" id="KAH9422390.1"/>
    </source>
</evidence>
<feature type="region of interest" description="Disordered" evidence="1">
    <location>
        <begin position="153"/>
        <end position="173"/>
    </location>
</feature>
<sequence length="244" mass="29800">MNIIYNHLMHIIFIYCSITKQLYTAMMNIDWQVKRTKILLIVLKQLYQHNMNKKFITTIYNRITSKLLSLPMTLFFLSTFIDVVGTFFYFIDHNEFIMFIFYMMIVFPYLIYIIHLDYCIENLFKQIIDMLCRKNFTRKNMFIIGNIDYHRGNDNNDNSNHQRQQQTNRKQKNSMIKISLKNQKKKFFLKQMYIMEFGYVYLNDFHLNIYHLFQIDLKFFLLYTLSLIAYMVISIQTSDEYSSN</sequence>
<dbReference type="Proteomes" id="UP000887458">
    <property type="component" value="Unassembled WGS sequence"/>
</dbReference>
<feature type="transmembrane region" description="Helical" evidence="2">
    <location>
        <begin position="67"/>
        <end position="90"/>
    </location>
</feature>
<evidence type="ECO:0000256" key="1">
    <source>
        <dbReference type="SAM" id="MobiDB-lite"/>
    </source>
</evidence>
<keyword evidence="2" id="KW-0812">Transmembrane</keyword>
<reference evidence="3 4" key="2">
    <citation type="journal article" date="2022" name="Mol. Biol. Evol.">
        <title>Comparative Genomics Reveals Insights into the Divergent Evolution of Astigmatic Mites and Household Pest Adaptations.</title>
        <authorList>
            <person name="Xiong Q."/>
            <person name="Wan A.T."/>
            <person name="Liu X."/>
            <person name="Fung C.S."/>
            <person name="Xiao X."/>
            <person name="Malainual N."/>
            <person name="Hou J."/>
            <person name="Wang L."/>
            <person name="Wang M."/>
            <person name="Yang K.Y."/>
            <person name="Cui Y."/>
            <person name="Leung E.L."/>
            <person name="Nong W."/>
            <person name="Shin S.K."/>
            <person name="Au S.W."/>
            <person name="Jeong K.Y."/>
            <person name="Chew F.T."/>
            <person name="Hui J.H."/>
            <person name="Leung T.F."/>
            <person name="Tungtrongchitr A."/>
            <person name="Zhong N."/>
            <person name="Liu Z."/>
            <person name="Tsui S.K."/>
        </authorList>
    </citation>
    <scope>NUCLEOTIDE SEQUENCE [LARGE SCALE GENOMIC DNA]</scope>
    <source>
        <strain evidence="3">Derp</strain>
    </source>
</reference>
<gene>
    <name evidence="3" type="ORF">DERP_003066</name>
</gene>
<evidence type="ECO:0000313" key="4">
    <source>
        <dbReference type="Proteomes" id="UP000887458"/>
    </source>
</evidence>
<name>A0ABQ8JIF7_DERPT</name>
<keyword evidence="2" id="KW-1133">Transmembrane helix</keyword>
<keyword evidence="4" id="KW-1185">Reference proteome</keyword>
<feature type="transmembrane region" description="Helical" evidence="2">
    <location>
        <begin position="219"/>
        <end position="238"/>
    </location>
</feature>
<keyword evidence="2" id="KW-0472">Membrane</keyword>
<comment type="caution">
    <text evidence="3">The sequence shown here is derived from an EMBL/GenBank/DDBJ whole genome shotgun (WGS) entry which is preliminary data.</text>
</comment>
<organism evidence="3 4">
    <name type="scientific">Dermatophagoides pteronyssinus</name>
    <name type="common">European house dust mite</name>
    <dbReference type="NCBI Taxonomy" id="6956"/>
    <lineage>
        <taxon>Eukaryota</taxon>
        <taxon>Metazoa</taxon>
        <taxon>Ecdysozoa</taxon>
        <taxon>Arthropoda</taxon>
        <taxon>Chelicerata</taxon>
        <taxon>Arachnida</taxon>
        <taxon>Acari</taxon>
        <taxon>Acariformes</taxon>
        <taxon>Sarcoptiformes</taxon>
        <taxon>Astigmata</taxon>
        <taxon>Psoroptidia</taxon>
        <taxon>Analgoidea</taxon>
        <taxon>Pyroglyphidae</taxon>
        <taxon>Dermatophagoidinae</taxon>
        <taxon>Dermatophagoides</taxon>
    </lineage>
</organism>
<proteinExistence type="predicted"/>
<evidence type="ECO:0000256" key="2">
    <source>
        <dbReference type="SAM" id="Phobius"/>
    </source>
</evidence>
<accession>A0ABQ8JIF7</accession>
<protein>
    <submittedName>
        <fullName evidence="3">Uncharacterized protein</fullName>
    </submittedName>
</protein>
<dbReference type="EMBL" id="NJHN03000036">
    <property type="protein sequence ID" value="KAH9422390.1"/>
    <property type="molecule type" value="Genomic_DNA"/>
</dbReference>